<dbReference type="InterPro" id="IPR042233">
    <property type="entry name" value="Cell_div_ZapA_N"/>
</dbReference>
<reference evidence="13 14" key="1">
    <citation type="submission" date="2015-01" db="EMBL/GenBank/DDBJ databases">
        <title>Draft genome of Vibrio mytili type strain CAIM 528.</title>
        <authorList>
            <person name="Gonzalez-Castillo A."/>
            <person name="Gomez-Gil B."/>
            <person name="Enciso-Ibarra J."/>
        </authorList>
    </citation>
    <scope>NUCLEOTIDE SEQUENCE [LARGE SCALE GENOMIC DNA]</scope>
    <source>
        <strain evidence="13 14">CAIM 528</strain>
    </source>
</reference>
<keyword evidence="4" id="KW-0963">Cytoplasm</keyword>
<dbReference type="Gene3D" id="3.30.160.880">
    <property type="entry name" value="Cell division protein ZapA protomer, N-terminal domain"/>
    <property type="match status" value="1"/>
</dbReference>
<evidence type="ECO:0000256" key="4">
    <source>
        <dbReference type="ARBA" id="ARBA00022490"/>
    </source>
</evidence>
<keyword evidence="6 12" id="KW-0175">Coiled coil</keyword>
<keyword evidence="14" id="KW-1185">Reference proteome</keyword>
<dbReference type="Gene3D" id="1.20.5.50">
    <property type="match status" value="1"/>
</dbReference>
<dbReference type="InterPro" id="IPR036192">
    <property type="entry name" value="Cell_div_ZapA-like_sf"/>
</dbReference>
<protein>
    <recommendedName>
        <fullName evidence="3">Cell division protein ZapA</fullName>
    </recommendedName>
    <alternativeName>
        <fullName evidence="11">Z ring-associated protein ZapA</fullName>
    </alternativeName>
</protein>
<dbReference type="PANTHER" id="PTHR34981:SF1">
    <property type="entry name" value="CELL DIVISION PROTEIN ZAPA"/>
    <property type="match status" value="1"/>
</dbReference>
<evidence type="ECO:0000256" key="11">
    <source>
        <dbReference type="ARBA" id="ARBA00033158"/>
    </source>
</evidence>
<evidence type="ECO:0000256" key="9">
    <source>
        <dbReference type="ARBA" id="ARBA00024910"/>
    </source>
</evidence>
<accession>A0A0C3ICD4</accession>
<dbReference type="Pfam" id="PF05164">
    <property type="entry name" value="ZapA"/>
    <property type="match status" value="1"/>
</dbReference>
<dbReference type="GO" id="GO:0000917">
    <property type="term" value="P:division septum assembly"/>
    <property type="evidence" value="ECO:0007669"/>
    <property type="project" value="UniProtKB-KW"/>
</dbReference>
<dbReference type="EMBL" id="JXOK01000003">
    <property type="protein sequence ID" value="KIN12620.1"/>
    <property type="molecule type" value="Genomic_DNA"/>
</dbReference>
<comment type="subcellular location">
    <subcellularLocation>
        <location evidence="1">Cytoplasm</location>
    </subcellularLocation>
</comment>
<comment type="subunit">
    <text evidence="10">Homodimer. Interacts with FtsZ.</text>
</comment>
<comment type="similarity">
    <text evidence="2">Belongs to the ZapA family. Type 1 subfamily.</text>
</comment>
<evidence type="ECO:0000256" key="2">
    <source>
        <dbReference type="ARBA" id="ARBA00010074"/>
    </source>
</evidence>
<gene>
    <name evidence="13" type="ORF">SU60_00455</name>
</gene>
<dbReference type="GO" id="GO:0030428">
    <property type="term" value="C:cell septum"/>
    <property type="evidence" value="ECO:0007669"/>
    <property type="project" value="TreeGrafter"/>
</dbReference>
<evidence type="ECO:0000256" key="10">
    <source>
        <dbReference type="ARBA" id="ARBA00026068"/>
    </source>
</evidence>
<evidence type="ECO:0000256" key="7">
    <source>
        <dbReference type="ARBA" id="ARBA00023210"/>
    </source>
</evidence>
<dbReference type="AlphaFoldDB" id="A0A0C3ICD4"/>
<comment type="function">
    <text evidence="9">Activator of cell division through the inhibition of FtsZ GTPase activity, therefore promoting FtsZ assembly into bundles of protofilaments necessary for the formation of the division Z ring. It is recruited early at mid-cell but it is not essential for cell division.</text>
</comment>
<evidence type="ECO:0000313" key="13">
    <source>
        <dbReference type="EMBL" id="KIN12620.1"/>
    </source>
</evidence>
<proteinExistence type="inferred from homology"/>
<keyword evidence="7" id="KW-0717">Septation</keyword>
<dbReference type="SUPFAM" id="SSF102829">
    <property type="entry name" value="Cell division protein ZapA-like"/>
    <property type="match status" value="1"/>
</dbReference>
<evidence type="ECO:0000256" key="12">
    <source>
        <dbReference type="SAM" id="Coils"/>
    </source>
</evidence>
<dbReference type="GO" id="GO:0005829">
    <property type="term" value="C:cytosol"/>
    <property type="evidence" value="ECO:0007669"/>
    <property type="project" value="TreeGrafter"/>
</dbReference>
<dbReference type="InterPro" id="IPR007838">
    <property type="entry name" value="Cell_div_ZapA-like"/>
</dbReference>
<dbReference type="GO" id="GO:0043093">
    <property type="term" value="P:FtsZ-dependent cytokinesis"/>
    <property type="evidence" value="ECO:0007669"/>
    <property type="project" value="TreeGrafter"/>
</dbReference>
<dbReference type="RefSeq" id="WP_041153831.1">
    <property type="nucleotide sequence ID" value="NZ_CBCRVP010000019.1"/>
</dbReference>
<dbReference type="PANTHER" id="PTHR34981">
    <property type="entry name" value="CELL DIVISION PROTEIN ZAPA"/>
    <property type="match status" value="1"/>
</dbReference>
<evidence type="ECO:0000256" key="6">
    <source>
        <dbReference type="ARBA" id="ARBA00023054"/>
    </source>
</evidence>
<evidence type="ECO:0000256" key="1">
    <source>
        <dbReference type="ARBA" id="ARBA00004496"/>
    </source>
</evidence>
<dbReference type="STRING" id="50718.SU60_00455"/>
<sequence>MSNQAIDVEILGKVTRVNCPTGQEDSLAAAAKDLDRRLKEMSERTKVTNEIQLLTFAALNICYELHTKSYESNGQQREITERMEKLTASLENALSKVTQGQQQ</sequence>
<keyword evidence="8" id="KW-0131">Cell cycle</keyword>
<dbReference type="GO" id="GO:0032153">
    <property type="term" value="C:cell division site"/>
    <property type="evidence" value="ECO:0007669"/>
    <property type="project" value="TreeGrafter"/>
</dbReference>
<comment type="caution">
    <text evidence="13">The sequence shown here is derived from an EMBL/GenBank/DDBJ whole genome shotgun (WGS) entry which is preliminary data.</text>
</comment>
<evidence type="ECO:0000256" key="5">
    <source>
        <dbReference type="ARBA" id="ARBA00022618"/>
    </source>
</evidence>
<organism evidence="13 14">
    <name type="scientific">Vibrio mytili</name>
    <dbReference type="NCBI Taxonomy" id="50718"/>
    <lineage>
        <taxon>Bacteria</taxon>
        <taxon>Pseudomonadati</taxon>
        <taxon>Pseudomonadota</taxon>
        <taxon>Gammaproteobacteria</taxon>
        <taxon>Vibrionales</taxon>
        <taxon>Vibrionaceae</taxon>
        <taxon>Vibrio</taxon>
    </lineage>
</organism>
<dbReference type="Proteomes" id="UP000031977">
    <property type="component" value="Unassembled WGS sequence"/>
</dbReference>
<name>A0A0C3ICD4_9VIBR</name>
<feature type="coiled-coil region" evidence="12">
    <location>
        <begin position="76"/>
        <end position="103"/>
    </location>
</feature>
<keyword evidence="5" id="KW-0132">Cell division</keyword>
<evidence type="ECO:0000256" key="3">
    <source>
        <dbReference type="ARBA" id="ARBA00015195"/>
    </source>
</evidence>
<dbReference type="OrthoDB" id="5917174at2"/>
<evidence type="ECO:0000313" key="14">
    <source>
        <dbReference type="Proteomes" id="UP000031977"/>
    </source>
</evidence>
<dbReference type="GO" id="GO:0000921">
    <property type="term" value="P:septin ring assembly"/>
    <property type="evidence" value="ECO:0007669"/>
    <property type="project" value="TreeGrafter"/>
</dbReference>
<evidence type="ECO:0000256" key="8">
    <source>
        <dbReference type="ARBA" id="ARBA00023306"/>
    </source>
</evidence>